<evidence type="ECO:0000256" key="1">
    <source>
        <dbReference type="ARBA" id="ARBA00000085"/>
    </source>
</evidence>
<keyword evidence="3" id="KW-0597">Phosphoprotein</keyword>
<evidence type="ECO:0000256" key="5">
    <source>
        <dbReference type="ARBA" id="ARBA00022692"/>
    </source>
</evidence>
<reference evidence="10 11" key="1">
    <citation type="submission" date="2019-05" db="EMBL/GenBank/DDBJ databases">
        <authorList>
            <person name="Qu J.-H."/>
        </authorList>
    </citation>
    <scope>NUCLEOTIDE SEQUENCE [LARGE SCALE GENOMIC DNA]</scope>
    <source>
        <strain evidence="10 11">T17</strain>
    </source>
</reference>
<dbReference type="EC" id="2.7.13.3" evidence="2"/>
<keyword evidence="5 8" id="KW-0812">Transmembrane</keyword>
<feature type="domain" description="Histidine kinase" evidence="9">
    <location>
        <begin position="220"/>
        <end position="409"/>
    </location>
</feature>
<evidence type="ECO:0000256" key="4">
    <source>
        <dbReference type="ARBA" id="ARBA00022679"/>
    </source>
</evidence>
<dbReference type="SMART" id="SM00387">
    <property type="entry name" value="HATPase_c"/>
    <property type="match status" value="1"/>
</dbReference>
<dbReference type="SMART" id="SM00388">
    <property type="entry name" value="HisKA"/>
    <property type="match status" value="1"/>
</dbReference>
<dbReference type="SUPFAM" id="SSF47384">
    <property type="entry name" value="Homodimeric domain of signal transducing histidine kinase"/>
    <property type="match status" value="1"/>
</dbReference>
<evidence type="ECO:0000256" key="8">
    <source>
        <dbReference type="SAM" id="Phobius"/>
    </source>
</evidence>
<evidence type="ECO:0000256" key="2">
    <source>
        <dbReference type="ARBA" id="ARBA00012438"/>
    </source>
</evidence>
<proteinExistence type="predicted"/>
<dbReference type="OrthoDB" id="1522504at2"/>
<evidence type="ECO:0000256" key="3">
    <source>
        <dbReference type="ARBA" id="ARBA00022553"/>
    </source>
</evidence>
<evidence type="ECO:0000313" key="11">
    <source>
        <dbReference type="Proteomes" id="UP000306402"/>
    </source>
</evidence>
<protein>
    <recommendedName>
        <fullName evidence="2">histidine kinase</fullName>
        <ecNumber evidence="2">2.7.13.3</ecNumber>
    </recommendedName>
</protein>
<dbReference type="InterPro" id="IPR005467">
    <property type="entry name" value="His_kinase_dom"/>
</dbReference>
<comment type="catalytic activity">
    <reaction evidence="1">
        <text>ATP + protein L-histidine = ADP + protein N-phospho-L-histidine.</text>
        <dbReference type="EC" id="2.7.13.3"/>
    </reaction>
</comment>
<dbReference type="SUPFAM" id="SSF55874">
    <property type="entry name" value="ATPase domain of HSP90 chaperone/DNA topoisomerase II/histidine kinase"/>
    <property type="match status" value="1"/>
</dbReference>
<dbReference type="PANTHER" id="PTHR45436:SF5">
    <property type="entry name" value="SENSOR HISTIDINE KINASE TRCS"/>
    <property type="match status" value="1"/>
</dbReference>
<dbReference type="EMBL" id="VCEJ01000002">
    <property type="protein sequence ID" value="TLV02109.1"/>
    <property type="molecule type" value="Genomic_DNA"/>
</dbReference>
<evidence type="ECO:0000313" key="10">
    <source>
        <dbReference type="EMBL" id="TLV02109.1"/>
    </source>
</evidence>
<evidence type="ECO:0000259" key="9">
    <source>
        <dbReference type="PROSITE" id="PS50109"/>
    </source>
</evidence>
<keyword evidence="7 8" id="KW-1133">Transmembrane helix</keyword>
<comment type="caution">
    <text evidence="10">The sequence shown here is derived from an EMBL/GenBank/DDBJ whole genome shotgun (WGS) entry which is preliminary data.</text>
</comment>
<dbReference type="PANTHER" id="PTHR45436">
    <property type="entry name" value="SENSOR HISTIDINE KINASE YKOH"/>
    <property type="match status" value="1"/>
</dbReference>
<keyword evidence="6 10" id="KW-0418">Kinase</keyword>
<accession>A0A5R9L182</accession>
<dbReference type="InterPro" id="IPR036890">
    <property type="entry name" value="HATPase_C_sf"/>
</dbReference>
<dbReference type="InterPro" id="IPR003661">
    <property type="entry name" value="HisK_dim/P_dom"/>
</dbReference>
<dbReference type="Proteomes" id="UP000306402">
    <property type="component" value="Unassembled WGS sequence"/>
</dbReference>
<dbReference type="GO" id="GO:0005886">
    <property type="term" value="C:plasma membrane"/>
    <property type="evidence" value="ECO:0007669"/>
    <property type="project" value="TreeGrafter"/>
</dbReference>
<dbReference type="InterPro" id="IPR050428">
    <property type="entry name" value="TCS_sensor_his_kinase"/>
</dbReference>
<name>A0A5R9L182_9BACT</name>
<dbReference type="Gene3D" id="3.30.565.10">
    <property type="entry name" value="Histidine kinase-like ATPase, C-terminal domain"/>
    <property type="match status" value="1"/>
</dbReference>
<dbReference type="Pfam" id="PF00512">
    <property type="entry name" value="HisKA"/>
    <property type="match status" value="1"/>
</dbReference>
<keyword evidence="11" id="KW-1185">Reference proteome</keyword>
<dbReference type="InterPro" id="IPR003594">
    <property type="entry name" value="HATPase_dom"/>
</dbReference>
<evidence type="ECO:0000256" key="6">
    <source>
        <dbReference type="ARBA" id="ARBA00022777"/>
    </source>
</evidence>
<dbReference type="CDD" id="cd00082">
    <property type="entry name" value="HisKA"/>
    <property type="match status" value="1"/>
</dbReference>
<feature type="transmembrane region" description="Helical" evidence="8">
    <location>
        <begin position="7"/>
        <end position="28"/>
    </location>
</feature>
<sequence length="426" mass="48965">MNLLNYTLKYLAIALFGIISVWAVIFYVNMLDEVYDSLDDGLDNYKLLIIEKAHEDPGTLTRNEFAEGNYEIREISKDQAKRTKEVYQDTLMYMANEKDLEPVRMLTTTFKMDKKHYELKVISSMVEEDDLIEDLFYSLIWLYIFLLASILIVNNFLLKKVWQPFYGLVDQLKNFRLGKNQNIQSVETSVKEFNVLNDTVGALVRHTLETYNNQKQFIENASHELQTPIAISINRLELLAEKNELNESTLETVGQVIQTLERLTRLNKSLLLLSKIENRQFEDVEEVSVNQVVNALKEEFADFAEFKNVTISVKEKADLYVVMQKDLVTILISNLLKNAIVHNHTNGAVEMEIGEDYLLISNSGSAIALDPDKIFKRFHKDSGDHNNTGLGLAIVKAIIDLYSFSISYGFTGKHNIRIHFQVLPKS</sequence>
<keyword evidence="4" id="KW-0808">Transferase</keyword>
<dbReference type="Gene3D" id="1.10.287.130">
    <property type="match status" value="1"/>
</dbReference>
<dbReference type="InterPro" id="IPR036097">
    <property type="entry name" value="HisK_dim/P_sf"/>
</dbReference>
<feature type="transmembrane region" description="Helical" evidence="8">
    <location>
        <begin position="135"/>
        <end position="158"/>
    </location>
</feature>
<dbReference type="Pfam" id="PF02518">
    <property type="entry name" value="HATPase_c"/>
    <property type="match status" value="1"/>
</dbReference>
<dbReference type="AlphaFoldDB" id="A0A5R9L182"/>
<dbReference type="RefSeq" id="WP_138363318.1">
    <property type="nucleotide sequence ID" value="NZ_VCEJ01000002.1"/>
</dbReference>
<dbReference type="GO" id="GO:0000155">
    <property type="term" value="F:phosphorelay sensor kinase activity"/>
    <property type="evidence" value="ECO:0007669"/>
    <property type="project" value="InterPro"/>
</dbReference>
<organism evidence="10 11">
    <name type="scientific">Dyadobacter luticola</name>
    <dbReference type="NCBI Taxonomy" id="1979387"/>
    <lineage>
        <taxon>Bacteria</taxon>
        <taxon>Pseudomonadati</taxon>
        <taxon>Bacteroidota</taxon>
        <taxon>Cytophagia</taxon>
        <taxon>Cytophagales</taxon>
        <taxon>Spirosomataceae</taxon>
        <taxon>Dyadobacter</taxon>
    </lineage>
</organism>
<gene>
    <name evidence="10" type="ORF">FEN17_00230</name>
</gene>
<evidence type="ECO:0000256" key="7">
    <source>
        <dbReference type="ARBA" id="ARBA00022989"/>
    </source>
</evidence>
<dbReference type="PROSITE" id="PS50109">
    <property type="entry name" value="HIS_KIN"/>
    <property type="match status" value="1"/>
</dbReference>
<keyword evidence="8" id="KW-0472">Membrane</keyword>